<keyword evidence="1" id="KW-0472">Membrane</keyword>
<accession>A0ABU6N251</accession>
<feature type="transmembrane region" description="Helical" evidence="1">
    <location>
        <begin position="34"/>
        <end position="52"/>
    </location>
</feature>
<feature type="transmembrane region" description="Helical" evidence="1">
    <location>
        <begin position="6"/>
        <end position="22"/>
    </location>
</feature>
<dbReference type="Proteomes" id="UP001309448">
    <property type="component" value="Unassembled WGS sequence"/>
</dbReference>
<dbReference type="RefSeq" id="WP_327909817.1">
    <property type="nucleotide sequence ID" value="NZ_JARLYP010000002.1"/>
</dbReference>
<reference evidence="2 3" key="1">
    <citation type="submission" date="2023-03" db="EMBL/GenBank/DDBJ databases">
        <title>Bacillus Genome Sequencing.</title>
        <authorList>
            <person name="Dunlap C."/>
        </authorList>
    </citation>
    <scope>NUCLEOTIDE SEQUENCE [LARGE SCALE GENOMIC DNA]</scope>
    <source>
        <strain evidence="2 3">B-615</strain>
    </source>
</reference>
<keyword evidence="3" id="KW-1185">Reference proteome</keyword>
<sequence length="92" mass="10367">MNSFILFIFILVSLNVLIFFLAKKRWRIWRIAGILFIFCSPFVFFITINIFVQKIGNGFAGGAAGFTFAGLLVANAIVYFIVSIFISKSTEN</sequence>
<name>A0ABU6N251_9BACI</name>
<dbReference type="EMBL" id="JARMDB010000011">
    <property type="protein sequence ID" value="MED1567903.1"/>
    <property type="molecule type" value="Genomic_DNA"/>
</dbReference>
<comment type="caution">
    <text evidence="2">The sequence shown here is derived from an EMBL/GenBank/DDBJ whole genome shotgun (WGS) entry which is preliminary data.</text>
</comment>
<keyword evidence="1" id="KW-1133">Transmembrane helix</keyword>
<evidence type="ECO:0000313" key="3">
    <source>
        <dbReference type="Proteomes" id="UP001309448"/>
    </source>
</evidence>
<organism evidence="2 3">
    <name type="scientific">Bacillus paramycoides</name>
    <dbReference type="NCBI Taxonomy" id="2026194"/>
    <lineage>
        <taxon>Bacteria</taxon>
        <taxon>Bacillati</taxon>
        <taxon>Bacillota</taxon>
        <taxon>Bacilli</taxon>
        <taxon>Bacillales</taxon>
        <taxon>Bacillaceae</taxon>
        <taxon>Bacillus</taxon>
        <taxon>Bacillus cereus group</taxon>
    </lineage>
</organism>
<evidence type="ECO:0000313" key="2">
    <source>
        <dbReference type="EMBL" id="MED1567903.1"/>
    </source>
</evidence>
<feature type="transmembrane region" description="Helical" evidence="1">
    <location>
        <begin position="64"/>
        <end position="86"/>
    </location>
</feature>
<evidence type="ECO:0000256" key="1">
    <source>
        <dbReference type="SAM" id="Phobius"/>
    </source>
</evidence>
<proteinExistence type="predicted"/>
<gene>
    <name evidence="2" type="ORF">P4U88_18610</name>
</gene>
<keyword evidence="1" id="KW-0812">Transmembrane</keyword>
<evidence type="ECO:0008006" key="4">
    <source>
        <dbReference type="Google" id="ProtNLM"/>
    </source>
</evidence>
<protein>
    <recommendedName>
        <fullName evidence="4">YesK-like protein</fullName>
    </recommendedName>
</protein>